<dbReference type="EMBL" id="CP036259">
    <property type="protein sequence ID" value="QDR79680.1"/>
    <property type="molecule type" value="Genomic_DNA"/>
</dbReference>
<keyword evidence="2" id="KW-1185">Reference proteome</keyword>
<dbReference type="AlphaFoldDB" id="A0A517DQQ4"/>
<accession>A0A517DQQ4</accession>
<dbReference type="SUPFAM" id="SSF48695">
    <property type="entry name" value="Multiheme cytochromes"/>
    <property type="match status" value="1"/>
</dbReference>
<sequence>MTETFFQLMELSQAGFYCSQILLIIGLEAQGKENPDLVRAMSGLNGGLGFCGKTCGALTGGACLIGLYAGKGTAEEMEDSRLNDMIRELVGWFEQENLPRFGSINCHDILEGNPANRMSRCPQLVMQTLDKVRDILAANGYSL</sequence>
<dbReference type="Proteomes" id="UP000320776">
    <property type="component" value="Chromosome"/>
</dbReference>
<name>A0A517DQQ4_9FIRM</name>
<proteinExistence type="predicted"/>
<reference evidence="1 2" key="1">
    <citation type="submission" date="2019-02" db="EMBL/GenBank/DDBJ databases">
        <title>Closed genome of Sporomusa termitida DSM 4440.</title>
        <authorList>
            <person name="Poehlein A."/>
            <person name="Daniel R."/>
        </authorList>
    </citation>
    <scope>NUCLEOTIDE SEQUENCE [LARGE SCALE GENOMIC DNA]</scope>
    <source>
        <strain evidence="1 2">DSM 4440</strain>
    </source>
</reference>
<dbReference type="NCBIfam" id="NF045669">
    <property type="entry name" value="DVU1555_fam_CGA"/>
    <property type="match status" value="1"/>
</dbReference>
<dbReference type="KEGG" id="sted:SPTER_09700"/>
<dbReference type="RefSeq" id="WP_144349285.1">
    <property type="nucleotide sequence ID" value="NZ_CP036259.1"/>
</dbReference>
<gene>
    <name evidence="1" type="ORF">SPTER_09700</name>
</gene>
<dbReference type="InterPro" id="IPR036280">
    <property type="entry name" value="Multihaem_cyt_sf"/>
</dbReference>
<evidence type="ECO:0000313" key="2">
    <source>
        <dbReference type="Proteomes" id="UP000320776"/>
    </source>
</evidence>
<dbReference type="InterPro" id="IPR010181">
    <property type="entry name" value="CGCAxxGCC_motif"/>
</dbReference>
<dbReference type="OrthoDB" id="163426at2"/>
<organism evidence="1 2">
    <name type="scientific">Sporomusa termitida</name>
    <dbReference type="NCBI Taxonomy" id="2377"/>
    <lineage>
        <taxon>Bacteria</taxon>
        <taxon>Bacillati</taxon>
        <taxon>Bacillota</taxon>
        <taxon>Negativicutes</taxon>
        <taxon>Selenomonadales</taxon>
        <taxon>Sporomusaceae</taxon>
        <taxon>Sporomusa</taxon>
    </lineage>
</organism>
<evidence type="ECO:0000313" key="1">
    <source>
        <dbReference type="EMBL" id="QDR79680.1"/>
    </source>
</evidence>
<dbReference type="Pfam" id="PF09719">
    <property type="entry name" value="C_GCAxxG_C_C"/>
    <property type="match status" value="1"/>
</dbReference>
<protein>
    <submittedName>
        <fullName evidence="1">C_GCAxxG_C_C family protein</fullName>
    </submittedName>
</protein>